<dbReference type="Gene3D" id="3.40.50.1220">
    <property type="entry name" value="TPP-binding domain"/>
    <property type="match status" value="1"/>
</dbReference>
<dbReference type="PANTHER" id="PTHR18968">
    <property type="entry name" value="THIAMINE PYROPHOSPHATE ENZYMES"/>
    <property type="match status" value="1"/>
</dbReference>
<feature type="domain" description="Thiamine pyrophosphate enzyme TPP-binding" evidence="5">
    <location>
        <begin position="382"/>
        <end position="522"/>
    </location>
</feature>
<sequence length="540" mass="59363">MQTAAELLVKCLIAQKSDVIYGVPGESYLSVLDALYDQKDAINFITTRHEGGAAFMAEAYGKFTGQPGICFVTRGPGATNASIGVHTAMQDSSPMILFIGQIGRDMREREAFQEIDYRAFFGPIAKWVTEIDDPDRIPEIIARAYCTAMSGRPGPVVIALPEDMLREVTEKTVPPAISIAKPSPSAQDIETIQSALQNAKRPLIMVGGGGWDRQGRLDLQQFAESAKIPVICGFRNQDLMDNSSAQYIGDASFGKSDAMKTCIAQSDLILVINQRFGEVVTDGWELFDLPTPTQKIIHTHISPDELGKVYQCDTHINSCPNILVSQLLYCNINCQWAEWMNECRTGYHDARQLPETIGAVNPAQICDALNGLLDNDAIITNGAGNFAIWHSKYLNFNHNRRLIAPQSGAMGAGFPSAIAMKSIHPKRQVICFAGDGDFQMTCNELGTAMQNDLKPVVIIFNNGSYGTIRMHQEGKYANRISGTELQNPNFKDISNAYGFDYQLVTKTSQFITAFQKVSEQGGIIELTIDIRDIAPNKRLG</sequence>
<evidence type="ECO:0000259" key="6">
    <source>
        <dbReference type="Pfam" id="PF02776"/>
    </source>
</evidence>
<keyword evidence="2 3" id="KW-0786">Thiamine pyrophosphate</keyword>
<dbReference type="GO" id="GO:0005948">
    <property type="term" value="C:acetolactate synthase complex"/>
    <property type="evidence" value="ECO:0007669"/>
    <property type="project" value="TreeGrafter"/>
</dbReference>
<proteinExistence type="inferred from homology"/>
<dbReference type="GO" id="GO:0050660">
    <property type="term" value="F:flavin adenine dinucleotide binding"/>
    <property type="evidence" value="ECO:0007669"/>
    <property type="project" value="TreeGrafter"/>
</dbReference>
<dbReference type="SUPFAM" id="SSF52518">
    <property type="entry name" value="Thiamin diphosphate-binding fold (THDP-binding)"/>
    <property type="match status" value="2"/>
</dbReference>
<evidence type="ECO:0000259" key="4">
    <source>
        <dbReference type="Pfam" id="PF00205"/>
    </source>
</evidence>
<evidence type="ECO:0000313" key="8">
    <source>
        <dbReference type="Proteomes" id="UP000231516"/>
    </source>
</evidence>
<evidence type="ECO:0000256" key="3">
    <source>
        <dbReference type="RuleBase" id="RU362132"/>
    </source>
</evidence>
<evidence type="ECO:0000256" key="1">
    <source>
        <dbReference type="ARBA" id="ARBA00007812"/>
    </source>
</evidence>
<dbReference type="Pfam" id="PF02776">
    <property type="entry name" value="TPP_enzyme_N"/>
    <property type="match status" value="1"/>
</dbReference>
<dbReference type="GO" id="GO:0003984">
    <property type="term" value="F:acetolactate synthase activity"/>
    <property type="evidence" value="ECO:0007669"/>
    <property type="project" value="TreeGrafter"/>
</dbReference>
<dbReference type="PANTHER" id="PTHR18968:SF120">
    <property type="entry name" value="ACETOLACTATE SYNTHASE LARGE SUBUNIT"/>
    <property type="match status" value="1"/>
</dbReference>
<comment type="caution">
    <text evidence="7">The sequence shown here is derived from an EMBL/GenBank/DDBJ whole genome shotgun (WGS) entry which is preliminary data.</text>
</comment>
<dbReference type="FunFam" id="3.40.50.970:FF:000007">
    <property type="entry name" value="Acetolactate synthase"/>
    <property type="match status" value="1"/>
</dbReference>
<dbReference type="InterPro" id="IPR029035">
    <property type="entry name" value="DHS-like_NAD/FAD-binding_dom"/>
</dbReference>
<accession>A0A2G5K6F1</accession>
<reference evidence="7 8" key="1">
    <citation type="submission" date="2016-08" db="EMBL/GenBank/DDBJ databases">
        <title>Draft genome of Amylibacter sp. strain 4G11.</title>
        <authorList>
            <person name="Wong S.-K."/>
            <person name="Hamasaki K."/>
            <person name="Yoshizawa S."/>
        </authorList>
    </citation>
    <scope>NUCLEOTIDE SEQUENCE [LARGE SCALE GENOMIC DNA]</scope>
    <source>
        <strain evidence="7 8">4G11</strain>
    </source>
</reference>
<feature type="domain" description="Thiamine pyrophosphate enzyme N-terminal TPP-binding" evidence="6">
    <location>
        <begin position="3"/>
        <end position="117"/>
    </location>
</feature>
<dbReference type="CDD" id="cd07035">
    <property type="entry name" value="TPP_PYR_POX_like"/>
    <property type="match status" value="1"/>
</dbReference>
<dbReference type="InterPro" id="IPR012000">
    <property type="entry name" value="Thiamin_PyroP_enz_cen_dom"/>
</dbReference>
<dbReference type="GO" id="GO:0030976">
    <property type="term" value="F:thiamine pyrophosphate binding"/>
    <property type="evidence" value="ECO:0007669"/>
    <property type="project" value="InterPro"/>
</dbReference>
<evidence type="ECO:0000313" key="7">
    <source>
        <dbReference type="EMBL" id="PIB25136.1"/>
    </source>
</evidence>
<gene>
    <name evidence="7" type="ORF">BFP76_06125</name>
</gene>
<organism evidence="7 8">
    <name type="scientific">Paramylibacter kogurei</name>
    <dbReference type="NCBI Taxonomy" id="1889778"/>
    <lineage>
        <taxon>Bacteria</taxon>
        <taxon>Pseudomonadati</taxon>
        <taxon>Pseudomonadota</taxon>
        <taxon>Alphaproteobacteria</taxon>
        <taxon>Rhodobacterales</taxon>
        <taxon>Paracoccaceae</taxon>
        <taxon>Paramylibacter</taxon>
    </lineage>
</organism>
<dbReference type="NCBIfam" id="NF006052">
    <property type="entry name" value="PRK08199.1"/>
    <property type="match status" value="1"/>
</dbReference>
<dbReference type="AlphaFoldDB" id="A0A2G5K6F1"/>
<feature type="domain" description="Thiamine pyrophosphate enzyme central" evidence="4">
    <location>
        <begin position="189"/>
        <end position="326"/>
    </location>
</feature>
<dbReference type="InterPro" id="IPR029061">
    <property type="entry name" value="THDP-binding"/>
</dbReference>
<dbReference type="GO" id="GO:0009097">
    <property type="term" value="P:isoleucine biosynthetic process"/>
    <property type="evidence" value="ECO:0007669"/>
    <property type="project" value="TreeGrafter"/>
</dbReference>
<evidence type="ECO:0000256" key="2">
    <source>
        <dbReference type="ARBA" id="ARBA00023052"/>
    </source>
</evidence>
<dbReference type="SUPFAM" id="SSF52467">
    <property type="entry name" value="DHS-like NAD/FAD-binding domain"/>
    <property type="match status" value="1"/>
</dbReference>
<dbReference type="Pfam" id="PF00205">
    <property type="entry name" value="TPP_enzyme_M"/>
    <property type="match status" value="1"/>
</dbReference>
<dbReference type="Proteomes" id="UP000231516">
    <property type="component" value="Unassembled WGS sequence"/>
</dbReference>
<protein>
    <submittedName>
        <fullName evidence="7">Acetolactate synthase II large subunit</fullName>
    </submittedName>
</protein>
<dbReference type="GO" id="GO:0009099">
    <property type="term" value="P:L-valine biosynthetic process"/>
    <property type="evidence" value="ECO:0007669"/>
    <property type="project" value="TreeGrafter"/>
</dbReference>
<dbReference type="Pfam" id="PF02775">
    <property type="entry name" value="TPP_enzyme_C"/>
    <property type="match status" value="1"/>
</dbReference>
<name>A0A2G5K6F1_9RHOB</name>
<dbReference type="CDD" id="cd00568">
    <property type="entry name" value="TPP_enzymes"/>
    <property type="match status" value="1"/>
</dbReference>
<dbReference type="EMBL" id="MDGM01000012">
    <property type="protein sequence ID" value="PIB25136.1"/>
    <property type="molecule type" value="Genomic_DNA"/>
</dbReference>
<keyword evidence="8" id="KW-1185">Reference proteome</keyword>
<dbReference type="InterPro" id="IPR011766">
    <property type="entry name" value="TPP_enzyme_TPP-bd"/>
</dbReference>
<dbReference type="InterPro" id="IPR012001">
    <property type="entry name" value="Thiamin_PyroP_enz_TPP-bd_dom"/>
</dbReference>
<comment type="similarity">
    <text evidence="1 3">Belongs to the TPP enzyme family.</text>
</comment>
<evidence type="ECO:0000259" key="5">
    <source>
        <dbReference type="Pfam" id="PF02775"/>
    </source>
</evidence>
<dbReference type="Gene3D" id="3.40.50.970">
    <property type="match status" value="2"/>
</dbReference>
<dbReference type="GO" id="GO:0000287">
    <property type="term" value="F:magnesium ion binding"/>
    <property type="evidence" value="ECO:0007669"/>
    <property type="project" value="InterPro"/>
</dbReference>
<dbReference type="InterPro" id="IPR045229">
    <property type="entry name" value="TPP_enz"/>
</dbReference>